<feature type="compositionally biased region" description="Polar residues" evidence="2">
    <location>
        <begin position="667"/>
        <end position="682"/>
    </location>
</feature>
<dbReference type="Proteomes" id="UP001234581">
    <property type="component" value="Unassembled WGS sequence"/>
</dbReference>
<evidence type="ECO:0000256" key="1">
    <source>
        <dbReference type="PROSITE-ProRule" id="PRU00023"/>
    </source>
</evidence>
<feature type="compositionally biased region" description="Acidic residues" evidence="2">
    <location>
        <begin position="285"/>
        <end position="294"/>
    </location>
</feature>
<dbReference type="InterPro" id="IPR001849">
    <property type="entry name" value="PH_domain"/>
</dbReference>
<feature type="compositionally biased region" description="Acidic residues" evidence="2">
    <location>
        <begin position="351"/>
        <end position="368"/>
    </location>
</feature>
<feature type="compositionally biased region" description="Basic and acidic residues" evidence="2">
    <location>
        <begin position="409"/>
        <end position="430"/>
    </location>
</feature>
<dbReference type="RefSeq" id="XP_058341827.1">
    <property type="nucleotide sequence ID" value="XM_058487527.1"/>
</dbReference>
<evidence type="ECO:0000313" key="5">
    <source>
        <dbReference type="Proteomes" id="UP001234581"/>
    </source>
</evidence>
<feature type="region of interest" description="Disordered" evidence="2">
    <location>
        <begin position="150"/>
        <end position="202"/>
    </location>
</feature>
<sequence>MDNAIVPDSSLVTEWTKAIVNVDLERTQRLYSQHPYLLWHPLDNKETRVDTDYAHLTAQLERFQMLGPSLGDELAAIPYMLLDHLEKSDKQGASLAQQKRSRLLNFLIKNAREDDLNNRTWGACHNTTLHLAAFLGQARTMDQLIERGASIDKRNDMGHLPNDVAQKRPTNSRFRQLRAMAESTPDDPNKNKRQSTQQRRQQDIALLSKRSAVKNNPLFKKFEQQQQQQSDPPSIKKTSPLARNAFLRSTGDNNGSSNDSSNSGNNTNTTTTKLLAIPRGVVGVGDDDNGDTNSEDYPRRTSKIISSLKNKSYVSSSVFRQTQPEQPSSSPSSSRNAAAVAKSSPLKEQSIMEEEDEEEESDDNDENNDQGSKEQTQTQEPSSESNDDLVTPEIKAVPSLLVEQVAPEPPREEKMHETKGLDQEVEKMQQKDVPIPQKENNEDQVIKTAVEIPSQEETEKEDDNKAVSESTTAIDDEEDQEKITTPTTTQQLDVVDISNNKPTQHVENQQQEETAPTTTDDEPATRDPIAALDDLEPPSKPFAEGDDSRRWSGSQRSHWSVGVSSWDAVLSKGNDNHRYSNQSEADSEQWFDSYEDWAAASPTERRGSRSRQQHQMQQEEQPPLSSSPLRHSVTLDTMTSMNDYGKENNIHIVEEDEDDDDDEDFSVKSSTPSASFSPNQRMSGGADSVDTWPATASPFTARSLNDDSGDDDGFWKTQHDSSPTSEQPATAQQVESASRDFEQASPEQQKTTEQDDMYTNKSTQHERIDNHQQQSMVLNESHDEQQEDQQFGSISVASTTYASHRLPQHRPAQDAFEEFITRKDDEELQLKDPKQTEYQPRLEPDQEQEVMTREQQQQQQQQQSISNDHQHPPPSPPQQQQDEQHEEVSSPLQLDLLPPVENDPGQSTSAFGKLYVRLSSADGVLLPVPPKLTTYVRCVVSDGDYEYMSRYEVLNDRVVFDYECIMDARPDMIITVSLHVRPDPHVRPKTGLSKWLTSVRKQRETLPAYVHPEDGAIGQTRFALGHMIQACNQKTYGASFDCFNSWFARSSREQHMLKVVGNLNVEMLYLPLSDPSLPIPKSMRECDLALRIRQWHNTCWHSGFLSMRAPGSQLWDRYYCRLIGSQLIGYDSKAASASYIPQVQYDIANAVRLVASSDQIIVTLEDVPDTRVFQENTIVEETGRGFFRIVFADAYVDAVCDEARESEAWVKILKSMIGRVPLKIVV</sequence>
<feature type="domain" description="PH" evidence="3">
    <location>
        <begin position="1098"/>
        <end position="1218"/>
    </location>
</feature>
<feature type="compositionally biased region" description="Polar residues" evidence="2">
    <location>
        <begin position="483"/>
        <end position="508"/>
    </location>
</feature>
<dbReference type="InterPro" id="IPR002110">
    <property type="entry name" value="Ankyrin_rpt"/>
</dbReference>
<name>A0AAD7XTX7_9FUNG</name>
<dbReference type="GeneID" id="83214920"/>
<feature type="compositionally biased region" description="Polar residues" evidence="2">
    <location>
        <begin position="373"/>
        <end position="384"/>
    </location>
</feature>
<dbReference type="AlphaFoldDB" id="A0AAD7XTX7"/>
<feature type="compositionally biased region" description="Polar residues" evidence="2">
    <location>
        <begin position="788"/>
        <end position="802"/>
    </location>
</feature>
<dbReference type="SMART" id="SM00233">
    <property type="entry name" value="PH"/>
    <property type="match status" value="1"/>
</dbReference>
<dbReference type="PROSITE" id="PS50003">
    <property type="entry name" value="PH_DOMAIN"/>
    <property type="match status" value="1"/>
</dbReference>
<dbReference type="Gene3D" id="1.25.40.20">
    <property type="entry name" value="Ankyrin repeat-containing domain"/>
    <property type="match status" value="1"/>
</dbReference>
<feature type="compositionally biased region" description="Polar residues" evidence="2">
    <location>
        <begin position="745"/>
        <end position="762"/>
    </location>
</feature>
<feature type="compositionally biased region" description="Low complexity" evidence="2">
    <location>
        <begin position="249"/>
        <end position="272"/>
    </location>
</feature>
<evidence type="ECO:0000259" key="3">
    <source>
        <dbReference type="PROSITE" id="PS50003"/>
    </source>
</evidence>
<feature type="repeat" description="ANK" evidence="1">
    <location>
        <begin position="124"/>
        <end position="156"/>
    </location>
</feature>
<feature type="region of interest" description="Disordered" evidence="2">
    <location>
        <begin position="315"/>
        <end position="908"/>
    </location>
</feature>
<protein>
    <recommendedName>
        <fullName evidence="3">PH domain-containing protein</fullName>
    </recommendedName>
</protein>
<feature type="compositionally biased region" description="Acidic residues" evidence="2">
    <location>
        <begin position="654"/>
        <end position="664"/>
    </location>
</feature>
<evidence type="ECO:0000256" key="2">
    <source>
        <dbReference type="SAM" id="MobiDB-lite"/>
    </source>
</evidence>
<feature type="compositionally biased region" description="Basic and acidic residues" evidence="2">
    <location>
        <begin position="819"/>
        <end position="844"/>
    </location>
</feature>
<accession>A0AAD7XTX7</accession>
<reference evidence="4 5" key="1">
    <citation type="submission" date="2023-03" db="EMBL/GenBank/DDBJ databases">
        <title>Genome sequence of Lichtheimia ornata CBS 291.66.</title>
        <authorList>
            <person name="Mohabir J.T."/>
            <person name="Shea T.P."/>
            <person name="Kurbessoian T."/>
            <person name="Berby B."/>
            <person name="Fontaine J."/>
            <person name="Livny J."/>
            <person name="Gnirke A."/>
            <person name="Stajich J.E."/>
            <person name="Cuomo C.A."/>
        </authorList>
    </citation>
    <scope>NUCLEOTIDE SEQUENCE [LARGE SCALE GENOMIC DNA]</scope>
    <source>
        <strain evidence="4">CBS 291.66</strain>
    </source>
</reference>
<comment type="caution">
    <text evidence="4">The sequence shown here is derived from an EMBL/GenBank/DDBJ whole genome shotgun (WGS) entry which is preliminary data.</text>
</comment>
<feature type="compositionally biased region" description="Polar residues" evidence="2">
    <location>
        <begin position="623"/>
        <end position="642"/>
    </location>
</feature>
<feature type="compositionally biased region" description="Acidic residues" evidence="2">
    <location>
        <begin position="585"/>
        <end position="595"/>
    </location>
</feature>
<dbReference type="SUPFAM" id="SSF50729">
    <property type="entry name" value="PH domain-like"/>
    <property type="match status" value="1"/>
</dbReference>
<evidence type="ECO:0000313" key="4">
    <source>
        <dbReference type="EMBL" id="KAJ8656914.1"/>
    </source>
</evidence>
<feature type="region of interest" description="Disordered" evidence="2">
    <location>
        <begin position="246"/>
        <end position="303"/>
    </location>
</feature>
<dbReference type="SUPFAM" id="SSF48403">
    <property type="entry name" value="Ankyrin repeat"/>
    <property type="match status" value="1"/>
</dbReference>
<dbReference type="PROSITE" id="PS50297">
    <property type="entry name" value="ANK_REP_REGION"/>
    <property type="match status" value="1"/>
</dbReference>
<feature type="compositionally biased region" description="Basic and acidic residues" evidence="2">
    <location>
        <begin position="644"/>
        <end position="653"/>
    </location>
</feature>
<feature type="compositionally biased region" description="Low complexity" evidence="2">
    <location>
        <begin position="509"/>
        <end position="518"/>
    </location>
</feature>
<dbReference type="InterPro" id="IPR036770">
    <property type="entry name" value="Ankyrin_rpt-contain_sf"/>
</dbReference>
<gene>
    <name evidence="4" type="ORF">O0I10_007511</name>
</gene>
<keyword evidence="5" id="KW-1185">Reference proteome</keyword>
<feature type="compositionally biased region" description="Polar residues" evidence="2">
    <location>
        <begin position="720"/>
        <end position="736"/>
    </location>
</feature>
<keyword evidence="1" id="KW-0040">ANK repeat</keyword>
<organism evidence="4 5">
    <name type="scientific">Lichtheimia ornata</name>
    <dbReference type="NCBI Taxonomy" id="688661"/>
    <lineage>
        <taxon>Eukaryota</taxon>
        <taxon>Fungi</taxon>
        <taxon>Fungi incertae sedis</taxon>
        <taxon>Mucoromycota</taxon>
        <taxon>Mucoromycotina</taxon>
        <taxon>Mucoromycetes</taxon>
        <taxon>Mucorales</taxon>
        <taxon>Lichtheimiaceae</taxon>
        <taxon>Lichtheimia</taxon>
    </lineage>
</organism>
<dbReference type="PROSITE" id="PS50088">
    <property type="entry name" value="ANK_REPEAT"/>
    <property type="match status" value="1"/>
</dbReference>
<proteinExistence type="predicted"/>
<dbReference type="EMBL" id="JARTCD010000036">
    <property type="protein sequence ID" value="KAJ8656914.1"/>
    <property type="molecule type" value="Genomic_DNA"/>
</dbReference>